<keyword evidence="2" id="KW-1185">Reference proteome</keyword>
<dbReference type="AlphaFoldDB" id="A0A172ZJW9"/>
<gene>
    <name evidence="1" type="ORF">AR543_18940</name>
</gene>
<accession>A0A172ZJW9</accession>
<dbReference type="STRING" id="1616788.AR543_18940"/>
<evidence type="ECO:0000313" key="2">
    <source>
        <dbReference type="Proteomes" id="UP000078148"/>
    </source>
</evidence>
<dbReference type="Proteomes" id="UP000078148">
    <property type="component" value="Chromosome"/>
</dbReference>
<reference evidence="2" key="1">
    <citation type="submission" date="2015-10" db="EMBL/GenBank/DDBJ databases">
        <title>Genome of Paenibacillus bovis sp. nov.</title>
        <authorList>
            <person name="Wu Z."/>
            <person name="Gao C."/>
            <person name="Liu Z."/>
            <person name="Zheng H."/>
        </authorList>
    </citation>
    <scope>NUCLEOTIDE SEQUENCE [LARGE SCALE GENOMIC DNA]</scope>
    <source>
        <strain evidence="2">BD3526</strain>
    </source>
</reference>
<evidence type="ECO:0000313" key="1">
    <source>
        <dbReference type="EMBL" id="ANF97888.1"/>
    </source>
</evidence>
<dbReference type="OrthoDB" id="2730767at2"/>
<sequence length="267" mass="30877">MDKKAKQILIKTFWQTGGWKLGSPVLQGEDFEYARSQGVMFDPLTITHDELVQRLNELHQRITLEQVSEAFLHSLSTRRIHLRSALSSWALTAELPLHTYEQRKSVHTNTSSCGDCNFQGLMSDRSYVDADLNVLNFERIKWGGVRLNWLLYCWLDLELFSREEHGAATAEDVQLFRQMLEQVKQCDPADSARKLEKRWKDIFPSSKYERDAVMEILGYAGILKAQDTPRIGRGGDNDFRAMAVWQGQDRYDTRAVAHYFGKWRLGS</sequence>
<dbReference type="RefSeq" id="WP_060535981.1">
    <property type="nucleotide sequence ID" value="NZ_CP013023.1"/>
</dbReference>
<reference evidence="1 2" key="2">
    <citation type="journal article" date="2016" name="Int. J. Syst. Evol. Microbiol.">
        <title>Paenibacillus bovis sp. nov., isolated from raw yak (Bos grunniens) milk.</title>
        <authorList>
            <person name="Gao C."/>
            <person name="Han J."/>
            <person name="Liu Z."/>
            <person name="Xu X."/>
            <person name="Hang F."/>
            <person name="Wu Z."/>
        </authorList>
    </citation>
    <scope>NUCLEOTIDE SEQUENCE [LARGE SCALE GENOMIC DNA]</scope>
    <source>
        <strain evidence="1 2">BD3526</strain>
    </source>
</reference>
<protein>
    <submittedName>
        <fullName evidence="1">Uncharacterized protein</fullName>
    </submittedName>
</protein>
<dbReference type="EMBL" id="CP013023">
    <property type="protein sequence ID" value="ANF97888.1"/>
    <property type="molecule type" value="Genomic_DNA"/>
</dbReference>
<name>A0A172ZJW9_9BACL</name>
<proteinExistence type="predicted"/>
<organism evidence="1 2">
    <name type="scientific">Paenibacillus bovis</name>
    <dbReference type="NCBI Taxonomy" id="1616788"/>
    <lineage>
        <taxon>Bacteria</taxon>
        <taxon>Bacillati</taxon>
        <taxon>Bacillota</taxon>
        <taxon>Bacilli</taxon>
        <taxon>Bacillales</taxon>
        <taxon>Paenibacillaceae</taxon>
        <taxon>Paenibacillus</taxon>
    </lineage>
</organism>
<dbReference type="KEGG" id="pbv:AR543_18940"/>